<dbReference type="KEGG" id="cpip:CJF12_12730"/>
<accession>A0A086BMU9</accession>
<dbReference type="Proteomes" id="UP000028709">
    <property type="component" value="Unassembled WGS sequence"/>
</dbReference>
<name>A0A086BMU9_9FLAO</name>
<dbReference type="RefSeq" id="WP_034680435.1">
    <property type="nucleotide sequence ID" value="NZ_CP023049.2"/>
</dbReference>
<dbReference type="InterPro" id="IPR043729">
    <property type="entry name" value="DUF5672"/>
</dbReference>
<reference evidence="2 3" key="1">
    <citation type="submission" date="2014-07" db="EMBL/GenBank/DDBJ databases">
        <title>Genome of Chryseobacterium piperi CTM.</title>
        <authorList>
            <person name="Pipes S.E."/>
            <person name="Stropko S.J."/>
            <person name="Newman J.D."/>
        </authorList>
    </citation>
    <scope>NUCLEOTIDE SEQUENCE [LARGE SCALE GENOMIC DNA]</scope>
    <source>
        <strain evidence="2 3">CTM</strain>
    </source>
</reference>
<comment type="caution">
    <text evidence="2">The sequence shown here is derived from an EMBL/GenBank/DDBJ whole genome shotgun (WGS) entry which is preliminary data.</text>
</comment>
<feature type="domain" description="DUF5672" evidence="1">
    <location>
        <begin position="55"/>
        <end position="244"/>
    </location>
</feature>
<dbReference type="AlphaFoldDB" id="A0A086BMU9"/>
<keyword evidence="3" id="KW-1185">Reference proteome</keyword>
<dbReference type="OrthoDB" id="7391526at2"/>
<organism evidence="2 3">
    <name type="scientific">Chryseobacterium piperi</name>
    <dbReference type="NCBI Taxonomy" id="558152"/>
    <lineage>
        <taxon>Bacteria</taxon>
        <taxon>Pseudomonadati</taxon>
        <taxon>Bacteroidota</taxon>
        <taxon>Flavobacteriia</taxon>
        <taxon>Flavobacteriales</taxon>
        <taxon>Weeksellaceae</taxon>
        <taxon>Chryseobacterium group</taxon>
        <taxon>Chryseobacterium</taxon>
    </lineage>
</organism>
<dbReference type="Pfam" id="PF18922">
    <property type="entry name" value="DUF5672"/>
    <property type="match status" value="1"/>
</dbReference>
<gene>
    <name evidence="2" type="ORF">IQ37_00325</name>
</gene>
<dbReference type="eggNOG" id="ENOG502Z956">
    <property type="taxonomic scope" value="Bacteria"/>
</dbReference>
<proteinExistence type="predicted"/>
<protein>
    <recommendedName>
        <fullName evidence="1">DUF5672 domain-containing protein</fullName>
    </recommendedName>
</protein>
<evidence type="ECO:0000313" key="3">
    <source>
        <dbReference type="Proteomes" id="UP000028709"/>
    </source>
</evidence>
<dbReference type="EMBL" id="JPRJ01000001">
    <property type="protein sequence ID" value="KFF30263.1"/>
    <property type="molecule type" value="Genomic_DNA"/>
</dbReference>
<evidence type="ECO:0000313" key="2">
    <source>
        <dbReference type="EMBL" id="KFF30263.1"/>
    </source>
</evidence>
<evidence type="ECO:0000259" key="1">
    <source>
        <dbReference type="Pfam" id="PF18922"/>
    </source>
</evidence>
<dbReference type="STRING" id="558152.IQ37_00325"/>
<sequence>MKNVIVIPIYKVRLTEYEITSLKQCFKILGKHPIKFVAPNNLDLSVYNNVLEKPIEVEYFNSHFFKNISGYNQLMLSKEFYERFSHYNYMLVYQLDCYVFRDELDFWCLKGYDYIGAPWLDYRFYSMRKTEKLKFLIKRLANNKVLGKKYVNKDTLVYNVGNGGFSLRKISKFLETLRFTSKDIIEDFSKSNEPSEIKNEDIFWSFEAKNIKKPNYKIAAKFSLEQHPFLGMRLNSNQLPFGCHAWDKKYSFWKDYIDLAQ</sequence>